<accession>A0A3A6PQP3</accession>
<dbReference type="PANTHER" id="PTHR11579:SF0">
    <property type="entry name" value="PROTEIN-L-ISOASPARTATE(D-ASPARTATE) O-METHYLTRANSFERASE"/>
    <property type="match status" value="1"/>
</dbReference>
<name>A0A3A6PQP3_9EURY</name>
<evidence type="ECO:0000256" key="3">
    <source>
        <dbReference type="ARBA" id="ARBA00011890"/>
    </source>
</evidence>
<protein>
    <recommendedName>
        <fullName evidence="3">protein-L-isoaspartate(D-aspartate) O-methyltransferase</fullName>
        <ecNumber evidence="3">2.1.1.77</ecNumber>
    </recommendedName>
</protein>
<evidence type="ECO:0000256" key="9">
    <source>
        <dbReference type="ARBA" id="ARBA00029295"/>
    </source>
</evidence>
<dbReference type="CDD" id="cd02440">
    <property type="entry name" value="AdoMet_MTases"/>
    <property type="match status" value="1"/>
</dbReference>
<gene>
    <name evidence="10" type="ORF">DM826_03165</name>
</gene>
<evidence type="ECO:0000256" key="6">
    <source>
        <dbReference type="ARBA" id="ARBA00022679"/>
    </source>
</evidence>
<dbReference type="GO" id="GO:0005737">
    <property type="term" value="C:cytoplasm"/>
    <property type="evidence" value="ECO:0007669"/>
    <property type="project" value="UniProtKB-SubCell"/>
</dbReference>
<evidence type="ECO:0000256" key="2">
    <source>
        <dbReference type="ARBA" id="ARBA00005369"/>
    </source>
</evidence>
<dbReference type="GO" id="GO:0004719">
    <property type="term" value="F:protein-L-isoaspartate (D-aspartate) O-methyltransferase activity"/>
    <property type="evidence" value="ECO:0007669"/>
    <property type="project" value="UniProtKB-EC"/>
</dbReference>
<dbReference type="InterPro" id="IPR000682">
    <property type="entry name" value="PCMT"/>
</dbReference>
<evidence type="ECO:0000256" key="8">
    <source>
        <dbReference type="ARBA" id="ARBA00025330"/>
    </source>
</evidence>
<dbReference type="GO" id="GO:0032259">
    <property type="term" value="P:methylation"/>
    <property type="evidence" value="ECO:0007669"/>
    <property type="project" value="UniProtKB-KW"/>
</dbReference>
<evidence type="ECO:0000256" key="5">
    <source>
        <dbReference type="ARBA" id="ARBA00022603"/>
    </source>
</evidence>
<dbReference type="InterPro" id="IPR029063">
    <property type="entry name" value="SAM-dependent_MTases_sf"/>
</dbReference>
<evidence type="ECO:0000256" key="4">
    <source>
        <dbReference type="ARBA" id="ARBA00022490"/>
    </source>
</evidence>
<reference evidence="10 11" key="1">
    <citation type="submission" date="2018-06" db="EMBL/GenBank/DDBJ databases">
        <title>Halonotius sp. F13-13 a new haloarchaeeon isolated from a solar saltern from Isla Cristina, Huelva, Spain.</title>
        <authorList>
            <person name="Duran-Viseras A."/>
            <person name="Sanchez-Porro C."/>
            <person name="Ventosa A."/>
        </authorList>
    </citation>
    <scope>NUCLEOTIDE SEQUENCE [LARGE SCALE GENOMIC DNA]</scope>
    <source>
        <strain evidence="10 11">F13-13</strain>
    </source>
</reference>
<dbReference type="Proteomes" id="UP000276588">
    <property type="component" value="Unassembled WGS sequence"/>
</dbReference>
<dbReference type="AlphaFoldDB" id="A0A3A6PQP3"/>
<evidence type="ECO:0000256" key="7">
    <source>
        <dbReference type="ARBA" id="ARBA00022691"/>
    </source>
</evidence>
<dbReference type="SUPFAM" id="SSF53335">
    <property type="entry name" value="S-adenosyl-L-methionine-dependent methyltransferases"/>
    <property type="match status" value="1"/>
</dbReference>
<proteinExistence type="inferred from homology"/>
<keyword evidence="11" id="KW-1185">Reference proteome</keyword>
<dbReference type="Pfam" id="PF01135">
    <property type="entry name" value="PCMT"/>
    <property type="match status" value="1"/>
</dbReference>
<keyword evidence="7" id="KW-0949">S-adenosyl-L-methionine</keyword>
<comment type="similarity">
    <text evidence="2">Belongs to the methyltransferase superfamily. L-isoaspartyl/D-aspartyl protein methyltransferase family.</text>
</comment>
<comment type="subcellular location">
    <subcellularLocation>
        <location evidence="1">Cytoplasm</location>
    </subcellularLocation>
</comment>
<dbReference type="PANTHER" id="PTHR11579">
    <property type="entry name" value="PROTEIN-L-ISOASPARTATE O-METHYLTRANSFERASE"/>
    <property type="match status" value="1"/>
</dbReference>
<sequence length="250" mass="27227">MDHETLRADMVDGLEHALERPLGAAVLDALGTVPRHEFVDDAYEPGSDEVAGSRVLGLRTVARMIAALEAGEGDDTLVVGAGVGYTAAVLAEIVGGRHVHAIDIDRRLVHIARDNLGAAGYDSVLVDRRDGARGYPEYAPFDRVLIESAVHDVPRAIREQLADGGRIVFPRGTTDQTLVAVEPAGDGGLELVGEFGPVGFRPMLVDGEQPSGHERNRTRREDAEFDSQGYFAKTGWEYEWLDWDDRLDSR</sequence>
<keyword evidence="4" id="KW-0963">Cytoplasm</keyword>
<comment type="caution">
    <text evidence="10">The sequence shown here is derived from an EMBL/GenBank/DDBJ whole genome shotgun (WGS) entry which is preliminary data.</text>
</comment>
<organism evidence="10 11">
    <name type="scientific">Halonotius aquaticus</name>
    <dbReference type="NCBI Taxonomy" id="2216978"/>
    <lineage>
        <taxon>Archaea</taxon>
        <taxon>Methanobacteriati</taxon>
        <taxon>Methanobacteriota</taxon>
        <taxon>Stenosarchaea group</taxon>
        <taxon>Halobacteria</taxon>
        <taxon>Halobacteriales</taxon>
        <taxon>Haloferacaceae</taxon>
        <taxon>Halonotius</taxon>
    </lineage>
</organism>
<dbReference type="OrthoDB" id="194891at2157"/>
<dbReference type="EMBL" id="QKNY01000005">
    <property type="protein sequence ID" value="RJX44091.1"/>
    <property type="molecule type" value="Genomic_DNA"/>
</dbReference>
<keyword evidence="6 10" id="KW-0808">Transferase</keyword>
<evidence type="ECO:0000313" key="10">
    <source>
        <dbReference type="EMBL" id="RJX44091.1"/>
    </source>
</evidence>
<dbReference type="EC" id="2.1.1.77" evidence="3"/>
<evidence type="ECO:0000313" key="11">
    <source>
        <dbReference type="Proteomes" id="UP000276588"/>
    </source>
</evidence>
<dbReference type="RefSeq" id="WP_120101398.1">
    <property type="nucleotide sequence ID" value="NZ_QKNY01000005.1"/>
</dbReference>
<dbReference type="Gene3D" id="3.40.50.150">
    <property type="entry name" value="Vaccinia Virus protein VP39"/>
    <property type="match status" value="1"/>
</dbReference>
<comment type="catalytic activity">
    <reaction evidence="9">
        <text>[protein]-L-isoaspartate + S-adenosyl-L-methionine = [protein]-L-isoaspartate alpha-methyl ester + S-adenosyl-L-homocysteine</text>
        <dbReference type="Rhea" id="RHEA:12705"/>
        <dbReference type="Rhea" id="RHEA-COMP:12143"/>
        <dbReference type="Rhea" id="RHEA-COMP:12144"/>
        <dbReference type="ChEBI" id="CHEBI:57856"/>
        <dbReference type="ChEBI" id="CHEBI:59789"/>
        <dbReference type="ChEBI" id="CHEBI:90596"/>
        <dbReference type="ChEBI" id="CHEBI:90598"/>
        <dbReference type="EC" id="2.1.1.77"/>
    </reaction>
</comment>
<comment type="function">
    <text evidence="8">Catalyzes the methyl esterification of L-isoaspartyl residues in peptides and proteins that result from spontaneous decomposition of normal L-aspartyl and L-asparaginyl residues. It plays a role in the repair and/or degradation of damaged proteins.</text>
</comment>
<keyword evidence="5 10" id="KW-0489">Methyltransferase</keyword>
<evidence type="ECO:0000256" key="1">
    <source>
        <dbReference type="ARBA" id="ARBA00004496"/>
    </source>
</evidence>